<gene>
    <name evidence="4" type="ORF">CC1G_05060</name>
</gene>
<sequence>MYHSLAYSVLAFSLFSLVLCAPIPISTVKGAELPAAIPSISDLLQTLPLPLSQISPDVDPLFLLPVPLNSLNKEGDGSSNDSPEYLEDVTDVLFPESEEEEGAANKNLIVINPKITTPRQDSYWTKGSRQIVTWDTDKIPLEKATATGLILLGYSTPDDDSEHLDIASGFPLTDGSIEVTVPADVASRDNYFIVLFGDSGNVSPKFTIDSESVKSIASSAAGPSRSVIS</sequence>
<dbReference type="GeneID" id="6012607"/>
<dbReference type="InParanoid" id="A8NSQ4"/>
<dbReference type="STRING" id="240176.A8NSQ4"/>
<comment type="caution">
    <text evidence="4">The sequence shown here is derived from an EMBL/GenBank/DDBJ whole genome shotgun (WGS) entry which is preliminary data.</text>
</comment>
<evidence type="ECO:0000256" key="1">
    <source>
        <dbReference type="ARBA" id="ARBA00022729"/>
    </source>
</evidence>
<dbReference type="Pfam" id="PF10342">
    <property type="entry name" value="Kre9_KNH"/>
    <property type="match status" value="1"/>
</dbReference>
<accession>A8NSQ4</accession>
<evidence type="ECO:0000313" key="5">
    <source>
        <dbReference type="Proteomes" id="UP000001861"/>
    </source>
</evidence>
<protein>
    <recommendedName>
        <fullName evidence="3">Yeast cell wall synthesis Kre9/Knh1-like N-terminal domain-containing protein</fullName>
    </recommendedName>
</protein>
<dbReference type="OrthoDB" id="3199367at2759"/>
<dbReference type="KEGG" id="cci:CC1G_05060"/>
<keyword evidence="5" id="KW-1185">Reference proteome</keyword>
<evidence type="ECO:0000259" key="3">
    <source>
        <dbReference type="Pfam" id="PF10342"/>
    </source>
</evidence>
<dbReference type="eggNOG" id="ENOG502S8XQ">
    <property type="taxonomic scope" value="Eukaryota"/>
</dbReference>
<dbReference type="AlphaFoldDB" id="A8NSQ4"/>
<feature type="chain" id="PRO_5002724801" description="Yeast cell wall synthesis Kre9/Knh1-like N-terminal domain-containing protein" evidence="2">
    <location>
        <begin position="21"/>
        <end position="229"/>
    </location>
</feature>
<organism evidence="4 5">
    <name type="scientific">Coprinopsis cinerea (strain Okayama-7 / 130 / ATCC MYA-4618 / FGSC 9003)</name>
    <name type="common">Inky cap fungus</name>
    <name type="synonym">Hormographiella aspergillata</name>
    <dbReference type="NCBI Taxonomy" id="240176"/>
    <lineage>
        <taxon>Eukaryota</taxon>
        <taxon>Fungi</taxon>
        <taxon>Dikarya</taxon>
        <taxon>Basidiomycota</taxon>
        <taxon>Agaricomycotina</taxon>
        <taxon>Agaricomycetes</taxon>
        <taxon>Agaricomycetidae</taxon>
        <taxon>Agaricales</taxon>
        <taxon>Agaricineae</taxon>
        <taxon>Psathyrellaceae</taxon>
        <taxon>Coprinopsis</taxon>
    </lineage>
</organism>
<reference evidence="4 5" key="1">
    <citation type="journal article" date="2010" name="Proc. Natl. Acad. Sci. U.S.A.">
        <title>Insights into evolution of multicellular fungi from the assembled chromosomes of the mushroom Coprinopsis cinerea (Coprinus cinereus).</title>
        <authorList>
            <person name="Stajich J.E."/>
            <person name="Wilke S.K."/>
            <person name="Ahren D."/>
            <person name="Au C.H."/>
            <person name="Birren B.W."/>
            <person name="Borodovsky M."/>
            <person name="Burns C."/>
            <person name="Canback B."/>
            <person name="Casselton L.A."/>
            <person name="Cheng C.K."/>
            <person name="Deng J."/>
            <person name="Dietrich F.S."/>
            <person name="Fargo D.C."/>
            <person name="Farman M.L."/>
            <person name="Gathman A.C."/>
            <person name="Goldberg J."/>
            <person name="Guigo R."/>
            <person name="Hoegger P.J."/>
            <person name="Hooker J.B."/>
            <person name="Huggins A."/>
            <person name="James T.Y."/>
            <person name="Kamada T."/>
            <person name="Kilaru S."/>
            <person name="Kodira C."/>
            <person name="Kues U."/>
            <person name="Kupfer D."/>
            <person name="Kwan H.S."/>
            <person name="Lomsadze A."/>
            <person name="Li W."/>
            <person name="Lilly W.W."/>
            <person name="Ma L.J."/>
            <person name="Mackey A.J."/>
            <person name="Manning G."/>
            <person name="Martin F."/>
            <person name="Muraguchi H."/>
            <person name="Natvig D.O."/>
            <person name="Palmerini H."/>
            <person name="Ramesh M.A."/>
            <person name="Rehmeyer C.J."/>
            <person name="Roe B.A."/>
            <person name="Shenoy N."/>
            <person name="Stanke M."/>
            <person name="Ter-Hovhannisyan V."/>
            <person name="Tunlid A."/>
            <person name="Velagapudi R."/>
            <person name="Vision T.J."/>
            <person name="Zeng Q."/>
            <person name="Zolan M.E."/>
            <person name="Pukkila P.J."/>
        </authorList>
    </citation>
    <scope>NUCLEOTIDE SEQUENCE [LARGE SCALE GENOMIC DNA]</scope>
    <source>
        <strain evidence="5">Okayama-7 / 130 / ATCC MYA-4618 / FGSC 9003</strain>
    </source>
</reference>
<dbReference type="RefSeq" id="XP_001836067.2">
    <property type="nucleotide sequence ID" value="XM_001836015.2"/>
</dbReference>
<keyword evidence="1 2" id="KW-0732">Signal</keyword>
<evidence type="ECO:0000256" key="2">
    <source>
        <dbReference type="SAM" id="SignalP"/>
    </source>
</evidence>
<proteinExistence type="predicted"/>
<dbReference type="VEuPathDB" id="FungiDB:CC1G_05060"/>
<evidence type="ECO:0000313" key="4">
    <source>
        <dbReference type="EMBL" id="EAU85843.2"/>
    </source>
</evidence>
<feature type="domain" description="Yeast cell wall synthesis Kre9/Knh1-like N-terminal" evidence="3">
    <location>
        <begin position="117"/>
        <end position="208"/>
    </location>
</feature>
<dbReference type="Proteomes" id="UP000001861">
    <property type="component" value="Unassembled WGS sequence"/>
</dbReference>
<dbReference type="EMBL" id="AACS02000008">
    <property type="protein sequence ID" value="EAU85843.2"/>
    <property type="molecule type" value="Genomic_DNA"/>
</dbReference>
<feature type="signal peptide" evidence="2">
    <location>
        <begin position="1"/>
        <end position="20"/>
    </location>
</feature>
<dbReference type="InterPro" id="IPR018466">
    <property type="entry name" value="Kre9/Knh1-like_N"/>
</dbReference>
<name>A8NSQ4_COPC7</name>
<dbReference type="HOGENOM" id="CLU_1209769_0_0_1"/>